<reference evidence="2" key="1">
    <citation type="submission" date="2021-02" db="EMBL/GenBank/DDBJ databases">
        <authorList>
            <person name="Palmer J.M."/>
        </authorList>
    </citation>
    <scope>NUCLEOTIDE SEQUENCE</scope>
    <source>
        <strain evidence="2">SCRP734</strain>
    </source>
</reference>
<proteinExistence type="predicted"/>
<evidence type="ECO:0008006" key="4">
    <source>
        <dbReference type="Google" id="ProtNLM"/>
    </source>
</evidence>
<comment type="caution">
    <text evidence="2">The sequence shown here is derived from an EMBL/GenBank/DDBJ whole genome shotgun (WGS) entry which is preliminary data.</text>
</comment>
<keyword evidence="3" id="KW-1185">Reference proteome</keyword>
<feature type="compositionally biased region" description="Basic and acidic residues" evidence="1">
    <location>
        <begin position="27"/>
        <end position="40"/>
    </location>
</feature>
<accession>A0A8T1WF35</accession>
<protein>
    <recommendedName>
        <fullName evidence="4">Tudor domain-containing protein</fullName>
    </recommendedName>
</protein>
<dbReference type="Proteomes" id="UP000694044">
    <property type="component" value="Unassembled WGS sequence"/>
</dbReference>
<sequence>MKTVTTASSSKDDGHLDYSAHGNVENLKLEETGANGEDKHRRPTSVFRVGSRVERELDGLWFPGTITDVEAGSDCYEIEYDEDMNREGEVPGSELRLVDPSRTREAPPKTELTAQEREMLRKDSLLMQTPDYDPNKAPTVVLHHQGETNAAGGYIINGLENNVATGNGLRGIRWLRGNSF</sequence>
<feature type="region of interest" description="Disordered" evidence="1">
    <location>
        <begin position="1"/>
        <end position="42"/>
    </location>
</feature>
<name>A0A8T1WF35_9STRA</name>
<dbReference type="AlphaFoldDB" id="A0A8T1WF35"/>
<evidence type="ECO:0000313" key="3">
    <source>
        <dbReference type="Proteomes" id="UP000694044"/>
    </source>
</evidence>
<dbReference type="OrthoDB" id="58637at2759"/>
<evidence type="ECO:0000313" key="2">
    <source>
        <dbReference type="EMBL" id="KAG7392772.1"/>
    </source>
</evidence>
<organism evidence="2 3">
    <name type="scientific">Phytophthora pseudosyringae</name>
    <dbReference type="NCBI Taxonomy" id="221518"/>
    <lineage>
        <taxon>Eukaryota</taxon>
        <taxon>Sar</taxon>
        <taxon>Stramenopiles</taxon>
        <taxon>Oomycota</taxon>
        <taxon>Peronosporomycetes</taxon>
        <taxon>Peronosporales</taxon>
        <taxon>Peronosporaceae</taxon>
        <taxon>Phytophthora</taxon>
    </lineage>
</organism>
<evidence type="ECO:0000256" key="1">
    <source>
        <dbReference type="SAM" id="MobiDB-lite"/>
    </source>
</evidence>
<gene>
    <name evidence="2" type="ORF">PHYPSEUDO_014259</name>
</gene>
<dbReference type="EMBL" id="JAGDFM010000008">
    <property type="protein sequence ID" value="KAG7392772.1"/>
    <property type="molecule type" value="Genomic_DNA"/>
</dbReference>